<dbReference type="GO" id="GO:0004177">
    <property type="term" value="F:aminopeptidase activity"/>
    <property type="evidence" value="ECO:0007669"/>
    <property type="project" value="UniProtKB-EC"/>
</dbReference>
<dbReference type="PANTHER" id="PTHR43722">
    <property type="entry name" value="PROLINE IMINOPEPTIDASE"/>
    <property type="match status" value="1"/>
</dbReference>
<reference evidence="4 5" key="1">
    <citation type="submission" date="2006-08" db="EMBL/GenBank/DDBJ databases">
        <title>Complete sequence of Maricaulis maris MCS10.</title>
        <authorList>
            <consortium name="US DOE Joint Genome Institute"/>
            <person name="Copeland A."/>
            <person name="Lucas S."/>
            <person name="Lapidus A."/>
            <person name="Barry K."/>
            <person name="Detter J.C."/>
            <person name="Glavina del Rio T."/>
            <person name="Hammon N."/>
            <person name="Israni S."/>
            <person name="Dalin E."/>
            <person name="Tice H."/>
            <person name="Pitluck S."/>
            <person name="Saunders E."/>
            <person name="Brettin T."/>
            <person name="Bruce D."/>
            <person name="Han C."/>
            <person name="Tapia R."/>
            <person name="Gilna P."/>
            <person name="Schmutz J."/>
            <person name="Larimer F."/>
            <person name="Land M."/>
            <person name="Hauser L."/>
            <person name="Kyrpides N."/>
            <person name="Mikhailova N."/>
            <person name="Viollier P."/>
            <person name="Stephens C."/>
            <person name="Richardson P."/>
        </authorList>
    </citation>
    <scope>NUCLEOTIDE SEQUENCE [LARGE SCALE GENOMIC DNA]</scope>
    <source>
        <strain evidence="4 5">MCS10</strain>
    </source>
</reference>
<evidence type="ECO:0000259" key="3">
    <source>
        <dbReference type="Pfam" id="PF00561"/>
    </source>
</evidence>
<dbReference type="HOGENOM" id="CLU_025429_1_0_5"/>
<gene>
    <name evidence="4" type="ordered locus">Mmar10_1192</name>
</gene>
<keyword evidence="4" id="KW-0378">Hydrolase</keyword>
<dbReference type="Pfam" id="PF00561">
    <property type="entry name" value="Abhydrolase_1"/>
    <property type="match status" value="1"/>
</dbReference>
<dbReference type="InterPro" id="IPR000073">
    <property type="entry name" value="AB_hydrolase_1"/>
</dbReference>
<dbReference type="SUPFAM" id="SSF53474">
    <property type="entry name" value="alpha/beta-Hydrolases"/>
    <property type="match status" value="1"/>
</dbReference>
<dbReference type="PANTHER" id="PTHR43722:SF1">
    <property type="entry name" value="PROLINE IMINOPEPTIDASE"/>
    <property type="match status" value="1"/>
</dbReference>
<dbReference type="KEGG" id="mmr:Mmar10_1192"/>
<feature type="signal peptide" evidence="2">
    <location>
        <begin position="1"/>
        <end position="22"/>
    </location>
</feature>
<evidence type="ECO:0000313" key="4">
    <source>
        <dbReference type="EMBL" id="ABI65485.1"/>
    </source>
</evidence>
<accession>Q0AQF2</accession>
<dbReference type="Proteomes" id="UP000001964">
    <property type="component" value="Chromosome"/>
</dbReference>
<dbReference type="STRING" id="394221.Mmar10_1192"/>
<dbReference type="AlphaFoldDB" id="Q0AQF2"/>
<dbReference type="Gene3D" id="3.40.50.1820">
    <property type="entry name" value="alpha/beta hydrolase"/>
    <property type="match status" value="1"/>
</dbReference>
<dbReference type="RefSeq" id="WP_011643132.1">
    <property type="nucleotide sequence ID" value="NC_008347.1"/>
</dbReference>
<evidence type="ECO:0000256" key="2">
    <source>
        <dbReference type="SAM" id="SignalP"/>
    </source>
</evidence>
<name>Q0AQF2_MARMM</name>
<sequence length="490" mass="52110" precursor="true">MKRLTMARAGLLAGAIFASVTAAGLAAQPGGETAIVFAAQSGDTADAFRGEFQVPENRADPDSRMITISYVRFPATGESAGPPIIYLAGGPGGSGSGTAERQRFPLFMAMRQHGDVIAFDQRGTGQSQRPPRCVSSQSADDSARVSDAGIIASQRAALSECLAFWDSEGVDVLGYTTRESVADLSDLRVHLGAERMSLWGISYGSHLALAALNEIPDEIDRVIIASAEGLDQTVKLPARTDDYIARLQEAVNTQPAAAALYPDIAGLMRRVHAQLEAEPILMQVPQADGTSLPFLLQRHHLQQFSSGLIADPTNAGLLPALYAGVERGETQLPIALLQYFWTPGEAITMSAMPTGMDLASGISADRLVLVEQQAETSLLGAYLNFPMPQLNRAVPGLDLGPDFRRGPTGDTPVLLLTGTLDGRTYPQSQREAVAGLSDVTQVTVVNAGHNLFMTTPEVGEAMHAFMRGEPVASGEIVIELPDFLANPFER</sequence>
<organism evidence="4 5">
    <name type="scientific">Maricaulis maris (strain MCS10)</name>
    <name type="common">Caulobacter maris</name>
    <dbReference type="NCBI Taxonomy" id="394221"/>
    <lineage>
        <taxon>Bacteria</taxon>
        <taxon>Pseudomonadati</taxon>
        <taxon>Pseudomonadota</taxon>
        <taxon>Alphaproteobacteria</taxon>
        <taxon>Maricaulales</taxon>
        <taxon>Maricaulaceae</taxon>
        <taxon>Maricaulis</taxon>
    </lineage>
</organism>
<feature type="domain" description="AB hydrolase-1" evidence="3">
    <location>
        <begin position="82"/>
        <end position="263"/>
    </location>
</feature>
<protein>
    <recommendedName>
        <fullName evidence="1">Proline iminopeptidase</fullName>
    </recommendedName>
</protein>
<keyword evidence="2" id="KW-0732">Signal</keyword>
<feature type="chain" id="PRO_5004168353" description="Proline iminopeptidase" evidence="2">
    <location>
        <begin position="23"/>
        <end position="490"/>
    </location>
</feature>
<dbReference type="GO" id="GO:0005737">
    <property type="term" value="C:cytoplasm"/>
    <property type="evidence" value="ECO:0007669"/>
    <property type="project" value="InterPro"/>
</dbReference>
<keyword evidence="5" id="KW-1185">Reference proteome</keyword>
<dbReference type="InterPro" id="IPR029058">
    <property type="entry name" value="AB_hydrolase_fold"/>
</dbReference>
<evidence type="ECO:0000313" key="5">
    <source>
        <dbReference type="Proteomes" id="UP000001964"/>
    </source>
</evidence>
<evidence type="ECO:0000256" key="1">
    <source>
        <dbReference type="ARBA" id="ARBA00021843"/>
    </source>
</evidence>
<dbReference type="InterPro" id="IPR005944">
    <property type="entry name" value="Pro_iminopeptidase"/>
</dbReference>
<dbReference type="GO" id="GO:0006508">
    <property type="term" value="P:proteolysis"/>
    <property type="evidence" value="ECO:0007669"/>
    <property type="project" value="InterPro"/>
</dbReference>
<proteinExistence type="predicted"/>
<dbReference type="EMBL" id="CP000449">
    <property type="protein sequence ID" value="ABI65485.1"/>
    <property type="molecule type" value="Genomic_DNA"/>
</dbReference>
<dbReference type="eggNOG" id="COG0596">
    <property type="taxonomic scope" value="Bacteria"/>
</dbReference>